<evidence type="ECO:0000256" key="2">
    <source>
        <dbReference type="ARBA" id="ARBA00022679"/>
    </source>
</evidence>
<gene>
    <name evidence="5" type="ORF">SAMN06295900_104147</name>
</gene>
<protein>
    <submittedName>
        <fullName evidence="5">4'-phosphopantetheinyl transferase</fullName>
    </submittedName>
</protein>
<dbReference type="Proteomes" id="UP000192911">
    <property type="component" value="Unassembled WGS sequence"/>
</dbReference>
<dbReference type="InterPro" id="IPR037143">
    <property type="entry name" value="4-PPantetheinyl_Trfase_dom_sf"/>
</dbReference>
<dbReference type="PANTHER" id="PTHR12215:SF10">
    <property type="entry name" value="L-AMINOADIPATE-SEMIALDEHYDE DEHYDROGENASE-PHOSPHOPANTETHEINYL TRANSFERASE"/>
    <property type="match status" value="1"/>
</dbReference>
<dbReference type="InterPro" id="IPR055066">
    <property type="entry name" value="AASDHPPT_N"/>
</dbReference>
<organism evidence="5 6">
    <name type="scientific">Trinickia caryophylli</name>
    <name type="common">Paraburkholderia caryophylli</name>
    <dbReference type="NCBI Taxonomy" id="28094"/>
    <lineage>
        <taxon>Bacteria</taxon>
        <taxon>Pseudomonadati</taxon>
        <taxon>Pseudomonadota</taxon>
        <taxon>Betaproteobacteria</taxon>
        <taxon>Burkholderiales</taxon>
        <taxon>Burkholderiaceae</taxon>
        <taxon>Trinickia</taxon>
    </lineage>
</organism>
<evidence type="ECO:0000259" key="3">
    <source>
        <dbReference type="Pfam" id="PF01648"/>
    </source>
</evidence>
<evidence type="ECO:0000313" key="6">
    <source>
        <dbReference type="Proteomes" id="UP000192911"/>
    </source>
</evidence>
<dbReference type="GO" id="GO:0000287">
    <property type="term" value="F:magnesium ion binding"/>
    <property type="evidence" value="ECO:0007669"/>
    <property type="project" value="InterPro"/>
</dbReference>
<evidence type="ECO:0000256" key="1">
    <source>
        <dbReference type="ARBA" id="ARBA00010990"/>
    </source>
</evidence>
<feature type="domain" description="4'-phosphopantetheinyl transferase N-terminal" evidence="4">
    <location>
        <begin position="32"/>
        <end position="115"/>
    </location>
</feature>
<dbReference type="InterPro" id="IPR008278">
    <property type="entry name" value="4-PPantetheinyl_Trfase_dom"/>
</dbReference>
<dbReference type="Gene3D" id="3.90.470.20">
    <property type="entry name" value="4'-phosphopantetheinyl transferase domain"/>
    <property type="match status" value="1"/>
</dbReference>
<dbReference type="GO" id="GO:0019878">
    <property type="term" value="P:lysine biosynthetic process via aminoadipic acid"/>
    <property type="evidence" value="ECO:0007669"/>
    <property type="project" value="TreeGrafter"/>
</dbReference>
<name>A0A1X7DWC1_TRICW</name>
<evidence type="ECO:0000313" key="5">
    <source>
        <dbReference type="EMBL" id="SMF23041.1"/>
    </source>
</evidence>
<accession>A0A1X7DWC1</accession>
<dbReference type="GO" id="GO:0005829">
    <property type="term" value="C:cytosol"/>
    <property type="evidence" value="ECO:0007669"/>
    <property type="project" value="TreeGrafter"/>
</dbReference>
<dbReference type="Pfam" id="PF22624">
    <property type="entry name" value="AASDHPPT_N"/>
    <property type="match status" value="1"/>
</dbReference>
<proteinExistence type="inferred from homology"/>
<reference evidence="6" key="1">
    <citation type="submission" date="2017-04" db="EMBL/GenBank/DDBJ databases">
        <authorList>
            <person name="Varghese N."/>
            <person name="Submissions S."/>
        </authorList>
    </citation>
    <scope>NUCLEOTIDE SEQUENCE [LARGE SCALE GENOMIC DNA]</scope>
    <source>
        <strain evidence="6">Ballard 720</strain>
    </source>
</reference>
<keyword evidence="6" id="KW-1185">Reference proteome</keyword>
<sequence>MLDVPAAAEAGVEVLLVSIELDAALDSPQLVSLDDDERRRAARFLRREDAVRQSATRAALREALGERLRVPPGSLVFSREESGRPHLAGGADGADGADAAIDFNVSHSGGYALIALSATRRVGVDIESCRQALDWRQLGASVFAPEEAARVAGVDDEQGRRTFFDVWTAKEALVKAHGAGIAIAEGLSGFAVLGERHGEGLAPVVRVVAGVRRAPSEPSIAGFDARWFRAPAGYAACVAWSRALTRPAR</sequence>
<dbReference type="InterPro" id="IPR050559">
    <property type="entry name" value="P-Pant_transferase_sf"/>
</dbReference>
<keyword evidence="2 5" id="KW-0808">Transferase</keyword>
<dbReference type="GO" id="GO:0008897">
    <property type="term" value="F:holo-[acyl-carrier-protein] synthase activity"/>
    <property type="evidence" value="ECO:0007669"/>
    <property type="project" value="InterPro"/>
</dbReference>
<dbReference type="Pfam" id="PF01648">
    <property type="entry name" value="ACPS"/>
    <property type="match status" value="1"/>
</dbReference>
<feature type="domain" description="4'-phosphopantetheinyl transferase" evidence="3">
    <location>
        <begin position="121"/>
        <end position="198"/>
    </location>
</feature>
<dbReference type="EMBL" id="FXAH01000004">
    <property type="protein sequence ID" value="SMF23041.1"/>
    <property type="molecule type" value="Genomic_DNA"/>
</dbReference>
<dbReference type="PANTHER" id="PTHR12215">
    <property type="entry name" value="PHOSPHOPANTETHEINE TRANSFERASE"/>
    <property type="match status" value="1"/>
</dbReference>
<comment type="similarity">
    <text evidence="1">Belongs to the P-Pant transferase superfamily. Gsp/Sfp/HetI/AcpT family.</text>
</comment>
<evidence type="ECO:0000259" key="4">
    <source>
        <dbReference type="Pfam" id="PF22624"/>
    </source>
</evidence>
<dbReference type="STRING" id="28094.SAMN06295900_104147"/>
<dbReference type="AlphaFoldDB" id="A0A1X7DWC1"/>
<dbReference type="SUPFAM" id="SSF56214">
    <property type="entry name" value="4'-phosphopantetheinyl transferase"/>
    <property type="match status" value="2"/>
</dbReference>